<evidence type="ECO:0000313" key="2">
    <source>
        <dbReference type="Proteomes" id="UP000650467"/>
    </source>
</evidence>
<dbReference type="EMBL" id="JAEHOC010000035">
    <property type="protein sequence ID" value="KAG2428295.1"/>
    <property type="molecule type" value="Genomic_DNA"/>
</dbReference>
<dbReference type="GO" id="GO:0046513">
    <property type="term" value="P:ceramide biosynthetic process"/>
    <property type="evidence" value="ECO:0007669"/>
    <property type="project" value="TreeGrafter"/>
</dbReference>
<dbReference type="GO" id="GO:0016020">
    <property type="term" value="C:membrane"/>
    <property type="evidence" value="ECO:0007669"/>
    <property type="project" value="TreeGrafter"/>
</dbReference>
<organism evidence="1 2">
    <name type="scientific">Chlamydomonas incerta</name>
    <dbReference type="NCBI Taxonomy" id="51695"/>
    <lineage>
        <taxon>Eukaryota</taxon>
        <taxon>Viridiplantae</taxon>
        <taxon>Chlorophyta</taxon>
        <taxon>core chlorophytes</taxon>
        <taxon>Chlorophyceae</taxon>
        <taxon>CS clade</taxon>
        <taxon>Chlamydomonadales</taxon>
        <taxon>Chlamydomonadaceae</taxon>
        <taxon>Chlamydomonas</taxon>
    </lineage>
</organism>
<name>A0A835SWV8_CHLIN</name>
<accession>A0A835SWV8</accession>
<sequence>MSQPWPGAAFVAHWGRPEPWSALPRWQRLRLLCLAASSRHSSSLDAALTHCGTVITADALASAAAVGDLQACRRLHETEGCEGCRQDNRLVGTAAGLSGSLPVCGWLADATPDNKQAELLQSFLLPAAIFAGHERVVEWALERLGNDHNQSGAWVGAAAKAGRLELMQRLAARYPFDLWAQQGQPMVLSRVAFGCPLAVLQQYYEPWGTGLLGNPWQRRYLLLAAAASPTPDWAEKCAWLCAQWGTAAAAFGTRIAELRRRRLVDGWEVADAMQHTDFPQRLQLLASRGLGPDLERHAPWAAGIVGSTAALEFCLDQLPGTAAGRVVQVAAGGPPPAQNPAAQQRISERMELIAPGAVEHGHVPVLRLLRGRGFVFRDRHLRAALGDAAFGKTKVYHVQDSGLASLRYLLLEEPAGLAPGGGAAADWSCLFRDVAVGGADLPLLRHLHEQHGAAIDLVAVAQGGSEEALSWAVAALEAAGQAPQPLSGNDLWDVLSSGNWAAADWLVRHGLAPTKQELLRHMLFEDPGRTRVPDLQWVVGVRGGQDRSQAQVQWTAELHAALKAAWTFYESLARDVSISGIPVESTGARRQLGRGADIGNETPGRLRWLAELVEAVGAELAGAAGGAPGAGGAQ</sequence>
<dbReference type="AlphaFoldDB" id="A0A835SWV8"/>
<dbReference type="GO" id="GO:0071944">
    <property type="term" value="C:cell periphery"/>
    <property type="evidence" value="ECO:0007669"/>
    <property type="project" value="TreeGrafter"/>
</dbReference>
<comment type="caution">
    <text evidence="1">The sequence shown here is derived from an EMBL/GenBank/DDBJ whole genome shotgun (WGS) entry which is preliminary data.</text>
</comment>
<reference evidence="1" key="1">
    <citation type="journal article" date="2020" name="bioRxiv">
        <title>Comparative genomics of Chlamydomonas.</title>
        <authorList>
            <person name="Craig R.J."/>
            <person name="Hasan A.R."/>
            <person name="Ness R.W."/>
            <person name="Keightley P.D."/>
        </authorList>
    </citation>
    <scope>NUCLEOTIDE SEQUENCE</scope>
    <source>
        <strain evidence="1">SAG 7.73</strain>
    </source>
</reference>
<protein>
    <submittedName>
        <fullName evidence="1">Uncharacterized protein</fullName>
    </submittedName>
</protein>
<dbReference type="GO" id="GO:0004620">
    <property type="term" value="F:phospholipase activity"/>
    <property type="evidence" value="ECO:0007669"/>
    <property type="project" value="TreeGrafter"/>
</dbReference>
<dbReference type="GO" id="GO:0030149">
    <property type="term" value="P:sphingolipid catabolic process"/>
    <property type="evidence" value="ECO:0007669"/>
    <property type="project" value="TreeGrafter"/>
</dbReference>
<proteinExistence type="predicted"/>
<dbReference type="OrthoDB" id="151517at2759"/>
<keyword evidence="2" id="KW-1185">Reference proteome</keyword>
<dbReference type="PANTHER" id="PTHR12393">
    <property type="entry name" value="SPHINGOMYELIN PHOSPHODIESTERASE RELATED"/>
    <property type="match status" value="1"/>
</dbReference>
<dbReference type="Proteomes" id="UP000650467">
    <property type="component" value="Unassembled WGS sequence"/>
</dbReference>
<dbReference type="PANTHER" id="PTHR12393:SF6">
    <property type="entry name" value="SPHINGOMYELIN PHOSPHODIESTERASE 2"/>
    <property type="match status" value="1"/>
</dbReference>
<gene>
    <name evidence="1" type="ORF">HXX76_010445</name>
</gene>
<dbReference type="GO" id="GO:0005783">
    <property type="term" value="C:endoplasmic reticulum"/>
    <property type="evidence" value="ECO:0007669"/>
    <property type="project" value="TreeGrafter"/>
</dbReference>
<evidence type="ECO:0000313" key="1">
    <source>
        <dbReference type="EMBL" id="KAG2428295.1"/>
    </source>
</evidence>